<feature type="signal peptide" evidence="2">
    <location>
        <begin position="1"/>
        <end position="22"/>
    </location>
</feature>
<comment type="caution">
    <text evidence="3">The sequence shown here is derived from an EMBL/GenBank/DDBJ whole genome shotgun (WGS) entry which is preliminary data.</text>
</comment>
<evidence type="ECO:0000256" key="1">
    <source>
        <dbReference type="SAM" id="MobiDB-lite"/>
    </source>
</evidence>
<evidence type="ECO:0000313" key="4">
    <source>
        <dbReference type="Proteomes" id="UP000639973"/>
    </source>
</evidence>
<dbReference type="Proteomes" id="UP000639973">
    <property type="component" value="Unassembled WGS sequence"/>
</dbReference>
<name>A0ABQ2G8G7_9DEIO</name>
<feature type="chain" id="PRO_5045676892" description="DUF1175 family protein" evidence="2">
    <location>
        <begin position="23"/>
        <end position="249"/>
    </location>
</feature>
<keyword evidence="4" id="KW-1185">Reference proteome</keyword>
<protein>
    <recommendedName>
        <fullName evidence="5">DUF1175 family protein</fullName>
    </recommendedName>
</protein>
<reference evidence="4" key="1">
    <citation type="journal article" date="2019" name="Int. J. Syst. Evol. Microbiol.">
        <title>The Global Catalogue of Microorganisms (GCM) 10K type strain sequencing project: providing services to taxonomists for standard genome sequencing and annotation.</title>
        <authorList>
            <consortium name="The Broad Institute Genomics Platform"/>
            <consortium name="The Broad Institute Genome Sequencing Center for Infectious Disease"/>
            <person name="Wu L."/>
            <person name="Ma J."/>
        </authorList>
    </citation>
    <scope>NUCLEOTIDE SEQUENCE [LARGE SCALE GENOMIC DNA]</scope>
    <source>
        <strain evidence="4">JCM 15442</strain>
    </source>
</reference>
<evidence type="ECO:0008006" key="5">
    <source>
        <dbReference type="Google" id="ProtNLM"/>
    </source>
</evidence>
<organism evidence="3 4">
    <name type="scientific">Deinococcus aerolatus</name>
    <dbReference type="NCBI Taxonomy" id="522487"/>
    <lineage>
        <taxon>Bacteria</taxon>
        <taxon>Thermotogati</taxon>
        <taxon>Deinococcota</taxon>
        <taxon>Deinococci</taxon>
        <taxon>Deinococcales</taxon>
        <taxon>Deinococcaceae</taxon>
        <taxon>Deinococcus</taxon>
    </lineage>
</organism>
<dbReference type="Pfam" id="PF06672">
    <property type="entry name" value="DUF1175"/>
    <property type="match status" value="1"/>
</dbReference>
<feature type="region of interest" description="Disordered" evidence="1">
    <location>
        <begin position="20"/>
        <end position="40"/>
    </location>
</feature>
<sequence length="249" mass="27041">MTRRLFTVLGLVVCLGLGGGGAQPSAPAVTHGAGAADRDRDGYPDAAELVGTDRARFADWFAAIAESQYTRMNADWRPEDRDCGGLLRYALVNALMPHDAAWFAKFGYFPRPTLGPVQALRYPLPVISRSVFRVAGGAYQAGDIEAGRLVGRTGVQHLATHSMRPVSRDLAAARRGDLLIFIRPGLRSYHSMVYLGGGRVVYHTGASPAEGGEVRLLTVQSLLRYADRAFHPAAGNPNFLGVYRWKIMD</sequence>
<dbReference type="RefSeq" id="WP_188970893.1">
    <property type="nucleotide sequence ID" value="NZ_BMOL01000006.1"/>
</dbReference>
<gene>
    <name evidence="3" type="ORF">GCM10010840_17080</name>
</gene>
<proteinExistence type="predicted"/>
<keyword evidence="2" id="KW-0732">Signal</keyword>
<accession>A0ABQ2G8G7</accession>
<dbReference type="Gene3D" id="3.90.1720.10">
    <property type="entry name" value="endopeptidase domain like (from Nostoc punctiforme)"/>
    <property type="match status" value="1"/>
</dbReference>
<evidence type="ECO:0000256" key="2">
    <source>
        <dbReference type="SAM" id="SignalP"/>
    </source>
</evidence>
<evidence type="ECO:0000313" key="3">
    <source>
        <dbReference type="EMBL" id="GGL79757.1"/>
    </source>
</evidence>
<dbReference type="InterPro" id="IPR009558">
    <property type="entry name" value="DUF1175"/>
</dbReference>
<dbReference type="EMBL" id="BMOL01000006">
    <property type="protein sequence ID" value="GGL79757.1"/>
    <property type="molecule type" value="Genomic_DNA"/>
</dbReference>